<reference evidence="2 3" key="1">
    <citation type="journal article" date="2023" name="Hortic Res">
        <title>Pangenome of water caltrop reveals structural variations and asymmetric subgenome divergence after allopolyploidization.</title>
        <authorList>
            <person name="Zhang X."/>
            <person name="Chen Y."/>
            <person name="Wang L."/>
            <person name="Yuan Y."/>
            <person name="Fang M."/>
            <person name="Shi L."/>
            <person name="Lu R."/>
            <person name="Comes H.P."/>
            <person name="Ma Y."/>
            <person name="Chen Y."/>
            <person name="Huang G."/>
            <person name="Zhou Y."/>
            <person name="Zheng Z."/>
            <person name="Qiu Y."/>
        </authorList>
    </citation>
    <scope>NUCLEOTIDE SEQUENCE [LARGE SCALE GENOMIC DNA]</scope>
    <source>
        <strain evidence="2">F231</strain>
    </source>
</reference>
<keyword evidence="3" id="KW-1185">Reference proteome</keyword>
<gene>
    <name evidence="2" type="ORF">SAY86_013523</name>
</gene>
<evidence type="ECO:0000313" key="2">
    <source>
        <dbReference type="EMBL" id="KAK4771748.1"/>
    </source>
</evidence>
<comment type="caution">
    <text evidence="2">The sequence shown here is derived from an EMBL/GenBank/DDBJ whole genome shotgun (WGS) entry which is preliminary data.</text>
</comment>
<evidence type="ECO:0000313" key="3">
    <source>
        <dbReference type="Proteomes" id="UP001346149"/>
    </source>
</evidence>
<sequence length="196" mass="22087">MEESSFVHALPNPNVELYFTLDEYINLRGSLNFFYKDYPRVVSFPTDGSSNKRTSTLPGVGIIRESDLRRLVFVNSPRIGIVIDVAMTYHITMLLSLCLKAIAKESLGLVKSRKSKFNCPILVQATTWLASQLFILYGEMSRKSSCYSTHGEVDRHGKELGDKSDVDDGSEMQVTIGKGSRRINDAREGTSWRRRA</sequence>
<name>A0AAN7KLW8_TRANT</name>
<accession>A0AAN7KLW8</accession>
<organism evidence="2 3">
    <name type="scientific">Trapa natans</name>
    <name type="common">Water chestnut</name>
    <dbReference type="NCBI Taxonomy" id="22666"/>
    <lineage>
        <taxon>Eukaryota</taxon>
        <taxon>Viridiplantae</taxon>
        <taxon>Streptophyta</taxon>
        <taxon>Embryophyta</taxon>
        <taxon>Tracheophyta</taxon>
        <taxon>Spermatophyta</taxon>
        <taxon>Magnoliopsida</taxon>
        <taxon>eudicotyledons</taxon>
        <taxon>Gunneridae</taxon>
        <taxon>Pentapetalae</taxon>
        <taxon>rosids</taxon>
        <taxon>malvids</taxon>
        <taxon>Myrtales</taxon>
        <taxon>Lythraceae</taxon>
        <taxon>Trapa</taxon>
    </lineage>
</organism>
<protein>
    <submittedName>
        <fullName evidence="2">Uncharacterized protein</fullName>
    </submittedName>
</protein>
<proteinExistence type="predicted"/>
<feature type="compositionally biased region" description="Basic and acidic residues" evidence="1">
    <location>
        <begin position="151"/>
        <end position="166"/>
    </location>
</feature>
<dbReference type="EMBL" id="JAXQNO010000020">
    <property type="protein sequence ID" value="KAK4771748.1"/>
    <property type="molecule type" value="Genomic_DNA"/>
</dbReference>
<feature type="compositionally biased region" description="Basic and acidic residues" evidence="1">
    <location>
        <begin position="182"/>
        <end position="196"/>
    </location>
</feature>
<feature type="region of interest" description="Disordered" evidence="1">
    <location>
        <begin position="151"/>
        <end position="196"/>
    </location>
</feature>
<dbReference type="AlphaFoldDB" id="A0AAN7KLW8"/>
<dbReference type="Proteomes" id="UP001346149">
    <property type="component" value="Unassembled WGS sequence"/>
</dbReference>
<evidence type="ECO:0000256" key="1">
    <source>
        <dbReference type="SAM" id="MobiDB-lite"/>
    </source>
</evidence>